<feature type="transmembrane region" description="Helical" evidence="1">
    <location>
        <begin position="221"/>
        <end position="238"/>
    </location>
</feature>
<dbReference type="OrthoDB" id="3266at2157"/>
<dbReference type="Pfam" id="PF04087">
    <property type="entry name" value="DUF389"/>
    <property type="match status" value="1"/>
</dbReference>
<feature type="transmembrane region" description="Helical" evidence="1">
    <location>
        <begin position="245"/>
        <end position="268"/>
    </location>
</feature>
<evidence type="ECO:0000313" key="3">
    <source>
        <dbReference type="Proteomes" id="UP000198902"/>
    </source>
</evidence>
<dbReference type="NCBIfam" id="TIGR00341">
    <property type="entry name" value="TIGR00341 family protein"/>
    <property type="match status" value="1"/>
</dbReference>
<feature type="transmembrane region" description="Helical" evidence="1">
    <location>
        <begin position="317"/>
        <end position="339"/>
    </location>
</feature>
<evidence type="ECO:0000256" key="1">
    <source>
        <dbReference type="SAM" id="Phobius"/>
    </source>
</evidence>
<keyword evidence="1" id="KW-1133">Transmembrane helix</keyword>
<dbReference type="AlphaFoldDB" id="A0A0D6JMQ2"/>
<dbReference type="Proteomes" id="UP000198902">
    <property type="component" value="Unassembled WGS sequence"/>
</dbReference>
<dbReference type="EMBL" id="CSTE01000001">
    <property type="protein sequence ID" value="CQR48880.1"/>
    <property type="molecule type" value="Genomic_DNA"/>
</dbReference>
<sequence>MRLVQVLVPTGKREAVLRTLDEEGVDYAVSEETSGRDFVAVVTFPVPKEAVEPVLARLREAGVERDAYTVVVAAETVASKRFDLLREQYEEDEENGDRIAREELASKAADLAPSVPTYVLMTVISALVATAGLLLDSPAVVVGSMVIAPLVGPAMSASVGTVVDDDEMFARGVRLQALGGVLAVGAAAVFAFLLKQTGAVPLSPAEVLSIPEVDERLAPDVLSLVIALGAGAAGAISLSSGVSTALVGVMIAAALVPPTAVVGIGIAWGAPEAVVGSAILVLVNILSVNFVAIGVLWQQGYRPEQWIRRDEARRAALFRIAVIGVGLLVLSSFLGAVTYTTYRNADFQGDARDAIEDALSDTDARLLSMDLQYDSGPLQEPDGVVVTEGYDPTSDPPLVERELTRRVNAVAPEPLSPWAAGEIDVEVRYVAVAE</sequence>
<evidence type="ECO:0000313" key="2">
    <source>
        <dbReference type="EMBL" id="CQR48880.1"/>
    </source>
</evidence>
<organism evidence="2 3">
    <name type="scientific">Haloferax massiliensis</name>
    <dbReference type="NCBI Taxonomy" id="1476858"/>
    <lineage>
        <taxon>Archaea</taxon>
        <taxon>Methanobacteriati</taxon>
        <taxon>Methanobacteriota</taxon>
        <taxon>Stenosarchaea group</taxon>
        <taxon>Halobacteria</taxon>
        <taxon>Halobacteriales</taxon>
        <taxon>Haloferacaceae</taxon>
        <taxon>Haloferax</taxon>
    </lineage>
</organism>
<keyword evidence="1" id="KW-0472">Membrane</keyword>
<feature type="transmembrane region" description="Helical" evidence="1">
    <location>
        <begin position="175"/>
        <end position="194"/>
    </location>
</feature>
<accession>A0A0D6JMQ2</accession>
<dbReference type="PANTHER" id="PTHR20992">
    <property type="entry name" value="AT15442P-RELATED"/>
    <property type="match status" value="1"/>
</dbReference>
<feature type="transmembrane region" description="Helical" evidence="1">
    <location>
        <begin position="274"/>
        <end position="297"/>
    </location>
</feature>
<feature type="transmembrane region" description="Helical" evidence="1">
    <location>
        <begin position="141"/>
        <end position="163"/>
    </location>
</feature>
<gene>
    <name evidence="2" type="ORF">BN996_00329</name>
</gene>
<feature type="transmembrane region" description="Helical" evidence="1">
    <location>
        <begin position="115"/>
        <end position="135"/>
    </location>
</feature>
<name>A0A0D6JMQ2_9EURY</name>
<protein>
    <recommendedName>
        <fullName evidence="4">TIGR00341 family protein</fullName>
    </recommendedName>
</protein>
<reference evidence="3" key="1">
    <citation type="submission" date="2015-03" db="EMBL/GenBank/DDBJ databases">
        <authorList>
            <person name="Urmite Genomes"/>
        </authorList>
    </citation>
    <scope>NUCLEOTIDE SEQUENCE [LARGE SCALE GENOMIC DNA]</scope>
    <source>
        <strain evidence="3">Arc-Hr</strain>
    </source>
</reference>
<dbReference type="PANTHER" id="PTHR20992:SF9">
    <property type="entry name" value="AT15442P-RELATED"/>
    <property type="match status" value="1"/>
</dbReference>
<keyword evidence="3" id="KW-1185">Reference proteome</keyword>
<keyword evidence="1" id="KW-0812">Transmembrane</keyword>
<evidence type="ECO:0008006" key="4">
    <source>
        <dbReference type="Google" id="ProtNLM"/>
    </source>
</evidence>
<proteinExistence type="predicted"/>
<dbReference type="RefSeq" id="WP_089776886.1">
    <property type="nucleotide sequence ID" value="NZ_CABLRR010000001.1"/>
</dbReference>
<dbReference type="InterPro" id="IPR005240">
    <property type="entry name" value="DUF389"/>
</dbReference>